<dbReference type="InterPro" id="IPR051153">
    <property type="entry name" value="Yeast_CWMannoprotein_PIR"/>
</dbReference>
<dbReference type="GO" id="GO:0005199">
    <property type="term" value="F:structural constituent of cell wall"/>
    <property type="evidence" value="ECO:0007669"/>
    <property type="project" value="InterPro"/>
</dbReference>
<feature type="compositionally biased region" description="Polar residues" evidence="3">
    <location>
        <begin position="218"/>
        <end position="227"/>
    </location>
</feature>
<accession>A0A6A5ZF15</accession>
<feature type="signal peptide" evidence="4">
    <location>
        <begin position="1"/>
        <end position="17"/>
    </location>
</feature>
<evidence type="ECO:0000256" key="1">
    <source>
        <dbReference type="ARBA" id="ARBA00022729"/>
    </source>
</evidence>
<evidence type="ECO:0000256" key="3">
    <source>
        <dbReference type="SAM" id="MobiDB-lite"/>
    </source>
</evidence>
<reference evidence="6" key="1">
    <citation type="journal article" date="2020" name="Stud. Mycol.">
        <title>101 Dothideomycetes genomes: a test case for predicting lifestyles and emergence of pathogens.</title>
        <authorList>
            <person name="Haridas S."/>
            <person name="Albert R."/>
            <person name="Binder M."/>
            <person name="Bloem J."/>
            <person name="Labutti K."/>
            <person name="Salamov A."/>
            <person name="Andreopoulos B."/>
            <person name="Baker S."/>
            <person name="Barry K."/>
            <person name="Bills G."/>
            <person name="Bluhm B."/>
            <person name="Cannon C."/>
            <person name="Castanera R."/>
            <person name="Culley D."/>
            <person name="Daum C."/>
            <person name="Ezra D."/>
            <person name="Gonzalez J."/>
            <person name="Henrissat B."/>
            <person name="Kuo A."/>
            <person name="Liang C."/>
            <person name="Lipzen A."/>
            <person name="Lutzoni F."/>
            <person name="Magnuson J."/>
            <person name="Mondo S."/>
            <person name="Nolan M."/>
            <person name="Ohm R."/>
            <person name="Pangilinan J."/>
            <person name="Park H.-J."/>
            <person name="Ramirez L."/>
            <person name="Alfaro M."/>
            <person name="Sun H."/>
            <person name="Tritt A."/>
            <person name="Yoshinaga Y."/>
            <person name="Zwiers L.-H."/>
            <person name="Turgeon B."/>
            <person name="Goodwin S."/>
            <person name="Spatafora J."/>
            <person name="Crous P."/>
            <person name="Grigoriev I."/>
        </authorList>
    </citation>
    <scope>NUCLEOTIDE SEQUENCE</scope>
    <source>
        <strain evidence="6">CBS 627.86</strain>
    </source>
</reference>
<dbReference type="InterPro" id="IPR054508">
    <property type="entry name" value="PIR1-like_C"/>
</dbReference>
<dbReference type="InterPro" id="IPR000420">
    <property type="entry name" value="Yeast_PIR_rpt"/>
</dbReference>
<dbReference type="OrthoDB" id="5415592at2759"/>
<dbReference type="Pfam" id="PF00399">
    <property type="entry name" value="PIR"/>
    <property type="match status" value="10"/>
</dbReference>
<name>A0A6A5ZF15_9PLEO</name>
<feature type="domain" description="Cell wall mannoprotein PIR1-like C-terminal" evidence="5">
    <location>
        <begin position="79"/>
        <end position="153"/>
    </location>
</feature>
<sequence>MRNTFASIAFVATAALAKPMPQAITTPIAPEASAPSGCSTSASGTFQITVVNVTTSASKRDLGKRQQAGILTLSLSDEVLKDQAGRTGYIASNYQFQFDEPPQAGAIYTSGFSLCGNSSLALGGSSIFYQCWSGGFFNLYDRDWAGPSTCTAIYLVAQGFSGGSPAVTQVSDGQPAGTAIATPISEASDGQPVMPTAPPVSQISDGQPQAPTGGAPVSQISDGQPQAPTGGAPVSQISDGQPQAPTGVPVSQISDGQPQAPTGVPVSQISDGQPQAPTGVPVSQISDGQPQAPTGVPVSQISDGQPQAPTGPPVSQISDGQPQAPTGPPVTQISDGQPQAPTGAPVSQISDGQPQAPVASATGNNFTANATASQPSQFTGAAATPALYGIGALAAGIMGAVAML</sequence>
<feature type="compositionally biased region" description="Polar residues" evidence="3">
    <location>
        <begin position="199"/>
        <end position="210"/>
    </location>
</feature>
<keyword evidence="1 4" id="KW-0732">Signal</keyword>
<evidence type="ECO:0000313" key="7">
    <source>
        <dbReference type="Proteomes" id="UP000799770"/>
    </source>
</evidence>
<dbReference type="GO" id="GO:0031505">
    <property type="term" value="P:fungal-type cell wall organization"/>
    <property type="evidence" value="ECO:0007669"/>
    <property type="project" value="TreeGrafter"/>
</dbReference>
<evidence type="ECO:0000256" key="4">
    <source>
        <dbReference type="SAM" id="SignalP"/>
    </source>
</evidence>
<proteinExistence type="predicted"/>
<dbReference type="AlphaFoldDB" id="A0A6A5ZF15"/>
<feature type="compositionally biased region" description="Polar residues" evidence="3">
    <location>
        <begin position="235"/>
        <end position="353"/>
    </location>
</feature>
<feature type="chain" id="PRO_5025648927" description="Cell wall mannoprotein PIR1-like C-terminal domain-containing protein" evidence="4">
    <location>
        <begin position="18"/>
        <end position="404"/>
    </location>
</feature>
<dbReference type="Pfam" id="PF22799">
    <property type="entry name" value="PIR1-like_C"/>
    <property type="match status" value="1"/>
</dbReference>
<dbReference type="PANTHER" id="PTHR47254:SF2">
    <property type="entry name" value="COVALENTLY-LINKED CELL WALL PROTEIN"/>
    <property type="match status" value="1"/>
</dbReference>
<dbReference type="EMBL" id="ML977320">
    <property type="protein sequence ID" value="KAF2116948.1"/>
    <property type="molecule type" value="Genomic_DNA"/>
</dbReference>
<dbReference type="GO" id="GO:0009277">
    <property type="term" value="C:fungal-type cell wall"/>
    <property type="evidence" value="ECO:0007669"/>
    <property type="project" value="TreeGrafter"/>
</dbReference>
<organism evidence="6 7">
    <name type="scientific">Lophiotrema nucula</name>
    <dbReference type="NCBI Taxonomy" id="690887"/>
    <lineage>
        <taxon>Eukaryota</taxon>
        <taxon>Fungi</taxon>
        <taxon>Dikarya</taxon>
        <taxon>Ascomycota</taxon>
        <taxon>Pezizomycotina</taxon>
        <taxon>Dothideomycetes</taxon>
        <taxon>Pleosporomycetidae</taxon>
        <taxon>Pleosporales</taxon>
        <taxon>Lophiotremataceae</taxon>
        <taxon>Lophiotrema</taxon>
    </lineage>
</organism>
<evidence type="ECO:0000256" key="2">
    <source>
        <dbReference type="ARBA" id="ARBA00022737"/>
    </source>
</evidence>
<keyword evidence="2" id="KW-0677">Repeat</keyword>
<gene>
    <name evidence="6" type="ORF">BDV96DRAFT_645348</name>
</gene>
<dbReference type="PANTHER" id="PTHR47254">
    <property type="entry name" value="CELL WALL MANNOPROTEIN CIS3-RELATED"/>
    <property type="match status" value="1"/>
</dbReference>
<feature type="region of interest" description="Disordered" evidence="3">
    <location>
        <begin position="185"/>
        <end position="367"/>
    </location>
</feature>
<keyword evidence="7" id="KW-1185">Reference proteome</keyword>
<protein>
    <recommendedName>
        <fullName evidence="5">Cell wall mannoprotein PIR1-like C-terminal domain-containing protein</fullName>
    </recommendedName>
</protein>
<evidence type="ECO:0000259" key="5">
    <source>
        <dbReference type="Pfam" id="PF22799"/>
    </source>
</evidence>
<dbReference type="Proteomes" id="UP000799770">
    <property type="component" value="Unassembled WGS sequence"/>
</dbReference>
<evidence type="ECO:0000313" key="6">
    <source>
        <dbReference type="EMBL" id="KAF2116948.1"/>
    </source>
</evidence>
<dbReference type="PROSITE" id="PS50256">
    <property type="entry name" value="PIR_REPEAT_2"/>
    <property type="match status" value="1"/>
</dbReference>